<evidence type="ECO:0000313" key="1">
    <source>
        <dbReference type="EMBL" id="PAQ02003.1"/>
    </source>
</evidence>
<gene>
    <name evidence="1" type="ORF">CIT25_11350</name>
</gene>
<sequence>MAGLTQQKRFTVSVDRADYEALQELGRSVSPPVNLQYLVRLAVRNLLEQHASKQLTFPLERR</sequence>
<dbReference type="EMBL" id="NPKI01000015">
    <property type="protein sequence ID" value="PAQ02003.1"/>
    <property type="molecule type" value="Genomic_DNA"/>
</dbReference>
<reference evidence="2" key="1">
    <citation type="submission" date="2017-08" db="EMBL/GenBank/DDBJ databases">
        <title>Mesorhizobium wenxinae sp. nov., a novel rhizobial species isolated from root nodules of chickpea (Cicer arietinum L.).</title>
        <authorList>
            <person name="Zhang J."/>
        </authorList>
    </citation>
    <scope>NUCLEOTIDE SEQUENCE [LARGE SCALE GENOMIC DNA]</scope>
    <source>
        <strain evidence="2">USDA 3392</strain>
    </source>
</reference>
<accession>A0AB36RBN8</accession>
<dbReference type="Proteomes" id="UP000216215">
    <property type="component" value="Unassembled WGS sequence"/>
</dbReference>
<comment type="caution">
    <text evidence="1">The sequence shown here is derived from an EMBL/GenBank/DDBJ whole genome shotgun (WGS) entry which is preliminary data.</text>
</comment>
<protein>
    <recommendedName>
        <fullName evidence="3">CopG family transcriptional regulator</fullName>
    </recommendedName>
</protein>
<evidence type="ECO:0008006" key="3">
    <source>
        <dbReference type="Google" id="ProtNLM"/>
    </source>
</evidence>
<dbReference type="AlphaFoldDB" id="A0AB36RBN8"/>
<organism evidence="1 2">
    <name type="scientific">Mesorhizobium mediterraneum</name>
    <dbReference type="NCBI Taxonomy" id="43617"/>
    <lineage>
        <taxon>Bacteria</taxon>
        <taxon>Pseudomonadati</taxon>
        <taxon>Pseudomonadota</taxon>
        <taxon>Alphaproteobacteria</taxon>
        <taxon>Hyphomicrobiales</taxon>
        <taxon>Phyllobacteriaceae</taxon>
        <taxon>Mesorhizobium</taxon>
    </lineage>
</organism>
<evidence type="ECO:0000313" key="2">
    <source>
        <dbReference type="Proteomes" id="UP000216215"/>
    </source>
</evidence>
<keyword evidence="2" id="KW-1185">Reference proteome</keyword>
<name>A0AB36RBN8_9HYPH</name>
<proteinExistence type="predicted"/>